<keyword evidence="5" id="KW-1185">Reference proteome</keyword>
<dbReference type="NCBIfam" id="TIGR03064">
    <property type="entry name" value="sortase_srtB"/>
    <property type="match status" value="1"/>
</dbReference>
<proteinExistence type="predicted"/>
<organism evidence="4 5">
    <name type="scientific">Senegalia massiliensis</name>
    <dbReference type="NCBI Taxonomy" id="1720316"/>
    <lineage>
        <taxon>Bacteria</taxon>
        <taxon>Bacillati</taxon>
        <taxon>Bacillota</taxon>
        <taxon>Clostridia</taxon>
        <taxon>Eubacteriales</taxon>
        <taxon>Clostridiaceae</taxon>
        <taxon>Senegalia</taxon>
    </lineage>
</organism>
<reference evidence="4 5" key="1">
    <citation type="submission" date="2018-08" db="EMBL/GenBank/DDBJ databases">
        <title>Murine metabolic-syndrome-specific gut microbial biobank.</title>
        <authorList>
            <person name="Liu C."/>
        </authorList>
    </citation>
    <scope>NUCLEOTIDE SEQUENCE [LARGE SCALE GENOMIC DNA]</scope>
    <source>
        <strain evidence="4 5">583</strain>
    </source>
</reference>
<keyword evidence="1 4" id="KW-0378">Hydrolase</keyword>
<accession>A0A845QVM1</accession>
<dbReference type="SUPFAM" id="SSF63817">
    <property type="entry name" value="Sortase"/>
    <property type="match status" value="1"/>
</dbReference>
<dbReference type="AlphaFoldDB" id="A0A845QVM1"/>
<feature type="active site" description="Acyl-thioester intermediate" evidence="2">
    <location>
        <position position="219"/>
    </location>
</feature>
<dbReference type="Proteomes" id="UP000467132">
    <property type="component" value="Unassembled WGS sequence"/>
</dbReference>
<dbReference type="EMBL" id="QXXA01000006">
    <property type="protein sequence ID" value="NBI06575.1"/>
    <property type="molecule type" value="Genomic_DNA"/>
</dbReference>
<feature type="transmembrane region" description="Helical" evidence="3">
    <location>
        <begin position="6"/>
        <end position="26"/>
    </location>
</feature>
<keyword evidence="3" id="KW-0812">Transmembrane</keyword>
<dbReference type="CDD" id="cd05826">
    <property type="entry name" value="Sortase_B"/>
    <property type="match status" value="1"/>
</dbReference>
<dbReference type="InterPro" id="IPR023365">
    <property type="entry name" value="Sortase_dom-sf"/>
</dbReference>
<keyword evidence="3" id="KW-0472">Membrane</keyword>
<keyword evidence="3" id="KW-1133">Transmembrane helix</keyword>
<sequence length="235" mass="27614">MIRKVIIVISLIILLISSYNIGSYIYDSISNKKLYKETVSKYETLSKDNDKNNSDIGTNPFKKINENMVGWIEVPNTNIDYPIVKGKDNFHYLYHNIEDEKSIHGSIFMDYRNKNWDDKNTIIYGHHMKDGTMFKELTKYKNKDFFDNNDSFYIDTGSGKIEYKILSVNVFKGDSNYIRTNFNSSEEFLDYIGYIKKESLFHRDLELKTDEDIITLSTCSYEFDDARTVVYGIKK</sequence>
<evidence type="ECO:0000313" key="4">
    <source>
        <dbReference type="EMBL" id="NBI06575.1"/>
    </source>
</evidence>
<feature type="active site" description="Proton donor/acceptor" evidence="2">
    <location>
        <position position="126"/>
    </location>
</feature>
<dbReference type="Gene3D" id="2.40.260.10">
    <property type="entry name" value="Sortase"/>
    <property type="match status" value="1"/>
</dbReference>
<evidence type="ECO:0000256" key="2">
    <source>
        <dbReference type="PIRSR" id="PIRSR605754-1"/>
    </source>
</evidence>
<evidence type="ECO:0000313" key="5">
    <source>
        <dbReference type="Proteomes" id="UP000467132"/>
    </source>
</evidence>
<dbReference type="EC" id="3.4.22.71" evidence="4"/>
<dbReference type="InterPro" id="IPR005754">
    <property type="entry name" value="Sortase"/>
</dbReference>
<protein>
    <submittedName>
        <fullName evidence="4">SrtB family sortase</fullName>
        <ecNumber evidence="4">3.4.22.71</ecNumber>
    </submittedName>
</protein>
<evidence type="ECO:0000256" key="3">
    <source>
        <dbReference type="SAM" id="Phobius"/>
    </source>
</evidence>
<gene>
    <name evidence="4" type="primary">srtB</name>
    <name evidence="4" type="ORF">D3Z33_06835</name>
</gene>
<dbReference type="Pfam" id="PF04203">
    <property type="entry name" value="Sortase"/>
    <property type="match status" value="1"/>
</dbReference>
<dbReference type="GO" id="GO:0016787">
    <property type="term" value="F:hydrolase activity"/>
    <property type="evidence" value="ECO:0007669"/>
    <property type="project" value="UniProtKB-KW"/>
</dbReference>
<name>A0A845QVM1_9CLOT</name>
<dbReference type="OrthoDB" id="9806013at2"/>
<dbReference type="InterPro" id="IPR009835">
    <property type="entry name" value="SrtB"/>
</dbReference>
<comment type="caution">
    <text evidence="4">The sequence shown here is derived from an EMBL/GenBank/DDBJ whole genome shotgun (WGS) entry which is preliminary data.</text>
</comment>
<evidence type="ECO:0000256" key="1">
    <source>
        <dbReference type="ARBA" id="ARBA00022801"/>
    </source>
</evidence>
<dbReference type="RefSeq" id="WP_160197044.1">
    <property type="nucleotide sequence ID" value="NZ_QXXA01000006.1"/>
</dbReference>